<dbReference type="Proteomes" id="UP000199400">
    <property type="component" value="Unassembled WGS sequence"/>
</dbReference>
<accession>A0A1I2ACG1</accession>
<dbReference type="STRING" id="54.SAMN02745121_04179"/>
<gene>
    <name evidence="1" type="ORF">SAMN02745121_04179</name>
</gene>
<dbReference type="Pfam" id="PF12843">
    <property type="entry name" value="QSregVF_b"/>
    <property type="match status" value="1"/>
</dbReference>
<dbReference type="OrthoDB" id="9807855at2"/>
<evidence type="ECO:0000313" key="2">
    <source>
        <dbReference type="Proteomes" id="UP000199400"/>
    </source>
</evidence>
<keyword evidence="2" id="KW-1185">Reference proteome</keyword>
<dbReference type="AlphaFoldDB" id="A0A1I2ACG1"/>
<reference evidence="2" key="1">
    <citation type="submission" date="2016-10" db="EMBL/GenBank/DDBJ databases">
        <authorList>
            <person name="Varghese N."/>
            <person name="Submissions S."/>
        </authorList>
    </citation>
    <scope>NUCLEOTIDE SEQUENCE [LARGE SCALE GENOMIC DNA]</scope>
    <source>
        <strain evidence="2">ATCC 25963</strain>
    </source>
</reference>
<protein>
    <submittedName>
        <fullName evidence="1">Uncharacterized conserved protein, DUF3820 family</fullName>
    </submittedName>
</protein>
<name>A0A1I2ACG1_9BACT</name>
<dbReference type="InterPro" id="IPR024530">
    <property type="entry name" value="QSregVF_b"/>
</dbReference>
<evidence type="ECO:0000313" key="1">
    <source>
        <dbReference type="EMBL" id="SFE41417.1"/>
    </source>
</evidence>
<proteinExistence type="predicted"/>
<organism evidence="1 2">
    <name type="scientific">Nannocystis exedens</name>
    <dbReference type="NCBI Taxonomy" id="54"/>
    <lineage>
        <taxon>Bacteria</taxon>
        <taxon>Pseudomonadati</taxon>
        <taxon>Myxococcota</taxon>
        <taxon>Polyangia</taxon>
        <taxon>Nannocystales</taxon>
        <taxon>Nannocystaceae</taxon>
        <taxon>Nannocystis</taxon>
    </lineage>
</organism>
<sequence>MPREHVRPRDPEVGGAHGAAAPASILRYPARVAELQLDPEALQALIDARMPFGKYQGVALLDLPEPYLVWFSRQGFPPGKLGRQLALTLEIKTNGLEKLLRPLR</sequence>
<dbReference type="EMBL" id="FOMX01000013">
    <property type="protein sequence ID" value="SFE41417.1"/>
    <property type="molecule type" value="Genomic_DNA"/>
</dbReference>